<accession>A0ABD5Q1C2</accession>
<dbReference type="PANTHER" id="PTHR45288">
    <property type="entry name" value="THIOREDOXIN FAMILY PROTEIN"/>
    <property type="match status" value="1"/>
</dbReference>
<dbReference type="InterPro" id="IPR036249">
    <property type="entry name" value="Thioredoxin-like_sf"/>
</dbReference>
<proteinExistence type="predicted"/>
<dbReference type="Pfam" id="PF13417">
    <property type="entry name" value="GST_N_3"/>
    <property type="match status" value="1"/>
</dbReference>
<protein>
    <submittedName>
        <fullName evidence="2">Glutathione S-transferase N-terminal domain-containing protein</fullName>
    </submittedName>
</protein>
<dbReference type="GeneID" id="73044762"/>
<feature type="domain" description="GST N-terminal" evidence="1">
    <location>
        <begin position="1"/>
        <end position="87"/>
    </location>
</feature>
<keyword evidence="3" id="KW-1185">Reference proteome</keyword>
<organism evidence="2 3">
    <name type="scientific">Halorussus aquaticus</name>
    <dbReference type="NCBI Taxonomy" id="2953748"/>
    <lineage>
        <taxon>Archaea</taxon>
        <taxon>Methanobacteriati</taxon>
        <taxon>Methanobacteriota</taxon>
        <taxon>Stenosarchaea group</taxon>
        <taxon>Halobacteria</taxon>
        <taxon>Halobacteriales</taxon>
        <taxon>Haladaptataceae</taxon>
        <taxon>Halorussus</taxon>
    </lineage>
</organism>
<reference evidence="2 3" key="1">
    <citation type="journal article" date="2019" name="Int. J. Syst. Evol. Microbiol.">
        <title>The Global Catalogue of Microorganisms (GCM) 10K type strain sequencing project: providing services to taxonomists for standard genome sequencing and annotation.</title>
        <authorList>
            <consortium name="The Broad Institute Genomics Platform"/>
            <consortium name="The Broad Institute Genome Sequencing Center for Infectious Disease"/>
            <person name="Wu L."/>
            <person name="Ma J."/>
        </authorList>
    </citation>
    <scope>NUCLEOTIDE SEQUENCE [LARGE SCALE GENOMIC DNA]</scope>
    <source>
        <strain evidence="2 3">XZYJ18</strain>
    </source>
</reference>
<sequence length="89" mass="10166">MLELYQAEGCPYSKKVRKQMQALGLSYVAHNPRTHGGEVRDEQAHERLIELGGEDQIPFLVDPERDESLYESDDIVQYLDRHYGDTGGT</sequence>
<dbReference type="Proteomes" id="UP001595945">
    <property type="component" value="Unassembled WGS sequence"/>
</dbReference>
<dbReference type="SUPFAM" id="SSF52833">
    <property type="entry name" value="Thioredoxin-like"/>
    <property type="match status" value="1"/>
</dbReference>
<dbReference type="RefSeq" id="WP_254269714.1">
    <property type="nucleotide sequence ID" value="NZ_CP100400.1"/>
</dbReference>
<evidence type="ECO:0000313" key="3">
    <source>
        <dbReference type="Proteomes" id="UP001595945"/>
    </source>
</evidence>
<dbReference type="PANTHER" id="PTHR45288:SF1">
    <property type="entry name" value="THIOREDOXIN FAMILY PROTEIN"/>
    <property type="match status" value="1"/>
</dbReference>
<dbReference type="InterPro" id="IPR004045">
    <property type="entry name" value="Glutathione_S-Trfase_N"/>
</dbReference>
<name>A0ABD5Q1C2_9EURY</name>
<evidence type="ECO:0000259" key="1">
    <source>
        <dbReference type="PROSITE" id="PS50404"/>
    </source>
</evidence>
<dbReference type="AlphaFoldDB" id="A0ABD5Q1C2"/>
<gene>
    <name evidence="2" type="ORF">ACFO9K_09765</name>
</gene>
<comment type="caution">
    <text evidence="2">The sequence shown here is derived from an EMBL/GenBank/DDBJ whole genome shotgun (WGS) entry which is preliminary data.</text>
</comment>
<dbReference type="EMBL" id="JBHSHT010000001">
    <property type="protein sequence ID" value="MFC4824552.1"/>
    <property type="molecule type" value="Genomic_DNA"/>
</dbReference>
<dbReference type="PROSITE" id="PS50404">
    <property type="entry name" value="GST_NTER"/>
    <property type="match status" value="1"/>
</dbReference>
<dbReference type="PROSITE" id="PS51354">
    <property type="entry name" value="GLUTAREDOXIN_2"/>
    <property type="match status" value="1"/>
</dbReference>
<evidence type="ECO:0000313" key="2">
    <source>
        <dbReference type="EMBL" id="MFC4824552.1"/>
    </source>
</evidence>
<dbReference type="Gene3D" id="3.40.30.10">
    <property type="entry name" value="Glutaredoxin"/>
    <property type="match status" value="1"/>
</dbReference>